<protein>
    <submittedName>
        <fullName evidence="1">Sulfurtransferase-like selenium metabolism protein YedF</fullName>
    </submittedName>
</protein>
<dbReference type="InterPro" id="IPR027396">
    <property type="entry name" value="DsrEFH-like"/>
</dbReference>
<accession>A0ABS7JLU5</accession>
<sequence>MMGKILLLKSDVIGESGELGRKLMLNFLGTLLTMESLPKAIYLLNRSVLLATNDSEGVEALKRLEAKGVAIYSCQTCLGYFNVLDVLKVGSVGNMQSTLNALFSENSVITF</sequence>
<proteinExistence type="predicted"/>
<keyword evidence="2" id="KW-1185">Reference proteome</keyword>
<gene>
    <name evidence="1" type="primary">yedF</name>
    <name evidence="1" type="ORF">K4G57_02560</name>
</gene>
<evidence type="ECO:0000313" key="2">
    <source>
        <dbReference type="Proteomes" id="UP000700059"/>
    </source>
</evidence>
<reference evidence="1 2" key="1">
    <citation type="submission" date="2021-08" db="EMBL/GenBank/DDBJ databases">
        <title>Helicobacter spp. isolated from feces of Anatolian Ground Squirrel (Spermophilus xanthoprymnus) in Turkey.</title>
        <authorList>
            <person name="Aydin F."/>
            <person name="Abay S."/>
            <person name="Kayman T."/>
            <person name="Karakaya E."/>
            <person name="Saticioglu I.B."/>
        </authorList>
    </citation>
    <scope>NUCLEOTIDE SEQUENCE [LARGE SCALE GENOMIC DNA]</scope>
    <source>
        <strain evidence="1 2">Faydin-H70</strain>
    </source>
</reference>
<evidence type="ECO:0000313" key="1">
    <source>
        <dbReference type="EMBL" id="MBX7490362.1"/>
    </source>
</evidence>
<dbReference type="NCBIfam" id="TIGR03527">
    <property type="entry name" value="selenium_YedF"/>
    <property type="match status" value="1"/>
</dbReference>
<dbReference type="Proteomes" id="UP000700059">
    <property type="component" value="Unassembled WGS sequence"/>
</dbReference>
<dbReference type="SUPFAM" id="SSF75169">
    <property type="entry name" value="DsrEFH-like"/>
    <property type="match status" value="1"/>
</dbReference>
<organism evidence="1 2">
    <name type="scientific">Helicobacter turcicus</name>
    <dbReference type="NCBI Taxonomy" id="2867412"/>
    <lineage>
        <taxon>Bacteria</taxon>
        <taxon>Pseudomonadati</taxon>
        <taxon>Campylobacterota</taxon>
        <taxon>Epsilonproteobacteria</taxon>
        <taxon>Campylobacterales</taxon>
        <taxon>Helicobacteraceae</taxon>
        <taxon>Helicobacter</taxon>
    </lineage>
</organism>
<dbReference type="InterPro" id="IPR019870">
    <property type="entry name" value="Se_metab_YedF"/>
</dbReference>
<name>A0ABS7JLU5_9HELI</name>
<dbReference type="EMBL" id="JAIGYQ010000002">
    <property type="protein sequence ID" value="MBX7490362.1"/>
    <property type="molecule type" value="Genomic_DNA"/>
</dbReference>
<comment type="caution">
    <text evidence="1">The sequence shown here is derived from an EMBL/GenBank/DDBJ whole genome shotgun (WGS) entry which is preliminary data.</text>
</comment>